<reference evidence="11" key="1">
    <citation type="submission" date="2017-02" db="UniProtKB">
        <authorList>
            <consortium name="WormBaseParasite"/>
        </authorList>
    </citation>
    <scope>IDENTIFICATION</scope>
</reference>
<reference evidence="9 10" key="2">
    <citation type="submission" date="2018-11" db="EMBL/GenBank/DDBJ databases">
        <authorList>
            <consortium name="Pathogen Informatics"/>
        </authorList>
    </citation>
    <scope>NUCLEOTIDE SEQUENCE [LARGE SCALE GENOMIC DNA]</scope>
</reference>
<dbReference type="WBParaSite" id="NBR_0001459801-mRNA-1">
    <property type="protein sequence ID" value="NBR_0001459801-mRNA-1"/>
    <property type="gene ID" value="NBR_0001459801"/>
</dbReference>
<protein>
    <recommendedName>
        <fullName evidence="3">nucleoside-diphosphate kinase</fullName>
        <ecNumber evidence="3">2.7.4.6</ecNumber>
    </recommendedName>
</protein>
<evidence type="ECO:0000259" key="8">
    <source>
        <dbReference type="SMART" id="SM00562"/>
    </source>
</evidence>
<comment type="cofactor">
    <cofactor evidence="1">
        <name>Mg(2+)</name>
        <dbReference type="ChEBI" id="CHEBI:18420"/>
    </cofactor>
</comment>
<keyword evidence="10" id="KW-1185">Reference proteome</keyword>
<sequence length="94" mass="10497">MFSGRSVLRLLVVATVVSADTCDKDSCPSMPNNERTFIAVKPDGVHRNLVGKIIARFEERGYKLVALKMMTASKEHLEVGFTTTRIRMGLLNWA</sequence>
<evidence type="ECO:0000256" key="2">
    <source>
        <dbReference type="ARBA" id="ARBA00008142"/>
    </source>
</evidence>
<feature type="domain" description="Nucleoside diphosphate kinase-like" evidence="8">
    <location>
        <begin position="33"/>
        <end position="92"/>
    </location>
</feature>
<feature type="signal peptide" evidence="7">
    <location>
        <begin position="1"/>
        <end position="19"/>
    </location>
</feature>
<dbReference type="SUPFAM" id="SSF54919">
    <property type="entry name" value="Nucleoside diphosphate kinase, NDK"/>
    <property type="match status" value="1"/>
</dbReference>
<dbReference type="Proteomes" id="UP000271162">
    <property type="component" value="Unassembled WGS sequence"/>
</dbReference>
<proteinExistence type="inferred from homology"/>
<evidence type="ECO:0000256" key="3">
    <source>
        <dbReference type="ARBA" id="ARBA00012966"/>
    </source>
</evidence>
<evidence type="ECO:0000313" key="10">
    <source>
        <dbReference type="Proteomes" id="UP000271162"/>
    </source>
</evidence>
<evidence type="ECO:0000256" key="6">
    <source>
        <dbReference type="PROSITE-ProRule" id="PRU00706"/>
    </source>
</evidence>
<evidence type="ECO:0000313" key="9">
    <source>
        <dbReference type="EMBL" id="VDL78188.1"/>
    </source>
</evidence>
<evidence type="ECO:0000256" key="5">
    <source>
        <dbReference type="ARBA" id="ARBA00022777"/>
    </source>
</evidence>
<gene>
    <name evidence="9" type="ORF">NBR_LOCUS14599</name>
</gene>
<keyword evidence="5" id="KW-0418">Kinase</keyword>
<dbReference type="Pfam" id="PF00334">
    <property type="entry name" value="NDK"/>
    <property type="match status" value="1"/>
</dbReference>
<dbReference type="Gene3D" id="3.30.70.141">
    <property type="entry name" value="Nucleoside diphosphate kinase-like domain"/>
    <property type="match status" value="1"/>
</dbReference>
<dbReference type="PANTHER" id="PTHR11349">
    <property type="entry name" value="NUCLEOSIDE DIPHOSPHATE KINASE"/>
    <property type="match status" value="1"/>
</dbReference>
<evidence type="ECO:0000256" key="7">
    <source>
        <dbReference type="SAM" id="SignalP"/>
    </source>
</evidence>
<comment type="similarity">
    <text evidence="2 6">Belongs to the NDK family.</text>
</comment>
<keyword evidence="4" id="KW-0808">Transferase</keyword>
<dbReference type="STRING" id="27835.A0A0N4YDB3"/>
<dbReference type="InterPro" id="IPR034907">
    <property type="entry name" value="NDK-like_dom"/>
</dbReference>
<comment type="caution">
    <text evidence="6">Lacks conserved residue(s) required for the propagation of feature annotation.</text>
</comment>
<organism evidence="11">
    <name type="scientific">Nippostrongylus brasiliensis</name>
    <name type="common">Rat hookworm</name>
    <dbReference type="NCBI Taxonomy" id="27835"/>
    <lineage>
        <taxon>Eukaryota</taxon>
        <taxon>Metazoa</taxon>
        <taxon>Ecdysozoa</taxon>
        <taxon>Nematoda</taxon>
        <taxon>Chromadorea</taxon>
        <taxon>Rhabditida</taxon>
        <taxon>Rhabditina</taxon>
        <taxon>Rhabditomorpha</taxon>
        <taxon>Strongyloidea</taxon>
        <taxon>Heligmosomidae</taxon>
        <taxon>Nippostrongylus</taxon>
    </lineage>
</organism>
<feature type="chain" id="PRO_5043125660" description="nucleoside-diphosphate kinase" evidence="7">
    <location>
        <begin position="20"/>
        <end position="94"/>
    </location>
</feature>
<dbReference type="EMBL" id="UYSL01021419">
    <property type="protein sequence ID" value="VDL78188.1"/>
    <property type="molecule type" value="Genomic_DNA"/>
</dbReference>
<accession>A0A0N4YDB3</accession>
<evidence type="ECO:0000256" key="1">
    <source>
        <dbReference type="ARBA" id="ARBA00001946"/>
    </source>
</evidence>
<name>A0A0N4YDB3_NIPBR</name>
<keyword evidence="7" id="KW-0732">Signal</keyword>
<evidence type="ECO:0000256" key="4">
    <source>
        <dbReference type="ARBA" id="ARBA00022679"/>
    </source>
</evidence>
<dbReference type="EC" id="2.7.4.6" evidence="3"/>
<dbReference type="PROSITE" id="PS51374">
    <property type="entry name" value="NDPK_LIKE"/>
    <property type="match status" value="1"/>
</dbReference>
<dbReference type="SMART" id="SM00562">
    <property type="entry name" value="NDK"/>
    <property type="match status" value="1"/>
</dbReference>
<dbReference type="AlphaFoldDB" id="A0A0N4YDB3"/>
<dbReference type="GO" id="GO:0004550">
    <property type="term" value="F:nucleoside diphosphate kinase activity"/>
    <property type="evidence" value="ECO:0007669"/>
    <property type="project" value="UniProtKB-EC"/>
</dbReference>
<dbReference type="InterPro" id="IPR036850">
    <property type="entry name" value="NDK-like_dom_sf"/>
</dbReference>
<evidence type="ECO:0000313" key="11">
    <source>
        <dbReference type="WBParaSite" id="NBR_0001459801-mRNA-1"/>
    </source>
</evidence>